<dbReference type="Pfam" id="PF04069">
    <property type="entry name" value="OpuAC"/>
    <property type="match status" value="1"/>
</dbReference>
<feature type="signal peptide" evidence="1">
    <location>
        <begin position="1"/>
        <end position="21"/>
    </location>
</feature>
<evidence type="ECO:0000313" key="3">
    <source>
        <dbReference type="EMBL" id="MBS9535140.1"/>
    </source>
</evidence>
<comment type="caution">
    <text evidence="3">The sequence shown here is derived from an EMBL/GenBank/DDBJ whole genome shotgun (WGS) entry which is preliminary data.</text>
</comment>
<evidence type="ECO:0000256" key="1">
    <source>
        <dbReference type="SAM" id="SignalP"/>
    </source>
</evidence>
<dbReference type="Gene3D" id="3.40.190.120">
    <property type="entry name" value="Osmoprotection protein (prox), domain 2"/>
    <property type="match status" value="1"/>
</dbReference>
<dbReference type="InterPro" id="IPR007210">
    <property type="entry name" value="ABC_Gly_betaine_transp_sub-bd"/>
</dbReference>
<dbReference type="SUPFAM" id="SSF53850">
    <property type="entry name" value="Periplasmic binding protein-like II"/>
    <property type="match status" value="1"/>
</dbReference>
<dbReference type="PROSITE" id="PS51257">
    <property type="entry name" value="PROKAR_LIPOPROTEIN"/>
    <property type="match status" value="1"/>
</dbReference>
<evidence type="ECO:0000259" key="2">
    <source>
        <dbReference type="Pfam" id="PF04069"/>
    </source>
</evidence>
<evidence type="ECO:0000313" key="4">
    <source>
        <dbReference type="Proteomes" id="UP001519535"/>
    </source>
</evidence>
<sequence>MRRLALGLAVLLLAGCGAAPAPPPVLVGARPDAESLVLAHVYAAALRGSGVVSHVEVSDDPLAQLDSGAVTVMPGLTGRLLMVFAPDAAGRSDRQVYKAMVGALPEGIAAGDYAMTAADKPALALARATAATWHATNLGELPRHCSGLTLGVVSGARTPATVGGCRLPTAQQFPDDTALFSALRAKQISAAWTSTAAPRIPDDVVVLSDPAPALVRAENVVPLYRRNELAEPQLLAINQVAGVLDTAALADMRRQVADGADPRHVADAFLDEHPLGR</sequence>
<name>A0ABS5RLF2_9MYCO</name>
<reference evidence="3 4" key="1">
    <citation type="submission" date="2021-05" db="EMBL/GenBank/DDBJ databases">
        <title>Mycobacterium acidophilum sp. nov., an extremely acid-tolerant member of the genus Mycobacterium.</title>
        <authorList>
            <person name="Xia J."/>
        </authorList>
    </citation>
    <scope>NUCLEOTIDE SEQUENCE [LARGE SCALE GENOMIC DNA]</scope>
    <source>
        <strain evidence="3 4">M1</strain>
    </source>
</reference>
<keyword evidence="4" id="KW-1185">Reference proteome</keyword>
<dbReference type="EMBL" id="JAHCLR010000037">
    <property type="protein sequence ID" value="MBS9535140.1"/>
    <property type="molecule type" value="Genomic_DNA"/>
</dbReference>
<accession>A0ABS5RLF2</accession>
<feature type="domain" description="ABC-type glycine betaine transport system substrate-binding" evidence="2">
    <location>
        <begin position="24"/>
        <end position="272"/>
    </location>
</feature>
<dbReference type="Gene3D" id="3.40.190.10">
    <property type="entry name" value="Periplasmic binding protein-like II"/>
    <property type="match status" value="1"/>
</dbReference>
<gene>
    <name evidence="3" type="ORF">KIH27_16250</name>
</gene>
<keyword evidence="1" id="KW-0732">Signal</keyword>
<feature type="chain" id="PRO_5047016052" description="ABC-type glycine betaine transport system substrate-binding domain-containing protein" evidence="1">
    <location>
        <begin position="22"/>
        <end position="277"/>
    </location>
</feature>
<organism evidence="3 4">
    <name type="scientific">Mycolicibacter acidiphilus</name>
    <dbReference type="NCBI Taxonomy" id="2835306"/>
    <lineage>
        <taxon>Bacteria</taxon>
        <taxon>Bacillati</taxon>
        <taxon>Actinomycetota</taxon>
        <taxon>Actinomycetes</taxon>
        <taxon>Mycobacteriales</taxon>
        <taxon>Mycobacteriaceae</taxon>
        <taxon>Mycolicibacter</taxon>
    </lineage>
</organism>
<proteinExistence type="predicted"/>
<protein>
    <recommendedName>
        <fullName evidence="2">ABC-type glycine betaine transport system substrate-binding domain-containing protein</fullName>
    </recommendedName>
</protein>
<dbReference type="Proteomes" id="UP001519535">
    <property type="component" value="Unassembled WGS sequence"/>
</dbReference>